<reference evidence="2 3" key="1">
    <citation type="submission" date="2019-05" db="EMBL/GenBank/DDBJ databases">
        <authorList>
            <consortium name="Science for Life Laboratories"/>
        </authorList>
    </citation>
    <scope>NUCLEOTIDE SEQUENCE [LARGE SCALE GENOMIC DNA]</scope>
    <source>
        <strain evidence="2">Soil9</strain>
    </source>
</reference>
<organism evidence="2 3">
    <name type="scientific">Gemmata massiliana</name>
    <dbReference type="NCBI Taxonomy" id="1210884"/>
    <lineage>
        <taxon>Bacteria</taxon>
        <taxon>Pseudomonadati</taxon>
        <taxon>Planctomycetota</taxon>
        <taxon>Planctomycetia</taxon>
        <taxon>Gemmatales</taxon>
        <taxon>Gemmataceae</taxon>
        <taxon>Gemmata</taxon>
    </lineage>
</organism>
<accession>A0A6P2CSZ1</accession>
<evidence type="ECO:0000256" key="1">
    <source>
        <dbReference type="SAM" id="Coils"/>
    </source>
</evidence>
<protein>
    <submittedName>
        <fullName evidence="2">Uncharacterized protein</fullName>
    </submittedName>
</protein>
<dbReference type="KEGG" id="gms:SOIL9_68900"/>
<evidence type="ECO:0000313" key="3">
    <source>
        <dbReference type="Proteomes" id="UP000464178"/>
    </source>
</evidence>
<dbReference type="Proteomes" id="UP000464178">
    <property type="component" value="Chromosome"/>
</dbReference>
<name>A0A6P2CSZ1_9BACT</name>
<dbReference type="EMBL" id="LR593886">
    <property type="protein sequence ID" value="VTR90824.1"/>
    <property type="molecule type" value="Genomic_DNA"/>
</dbReference>
<dbReference type="RefSeq" id="WP_162665905.1">
    <property type="nucleotide sequence ID" value="NZ_LR593886.1"/>
</dbReference>
<proteinExistence type="predicted"/>
<evidence type="ECO:0000313" key="2">
    <source>
        <dbReference type="EMBL" id="VTR90824.1"/>
    </source>
</evidence>
<keyword evidence="3" id="KW-1185">Reference proteome</keyword>
<feature type="coiled-coil region" evidence="1">
    <location>
        <begin position="421"/>
        <end position="448"/>
    </location>
</feature>
<gene>
    <name evidence="2" type="ORF">SOIL9_68900</name>
</gene>
<sequence>MSTQTIGTGAVVLTADADGLLKGLKKAEKDTASWADRTGKKINGTAESLEKLNKIPALLGLGLTGAIASLGGAVGSGFSNLVTKADQFNKAMERSIELNEKLAKVMDHRAEANAARLEALSATPAGRLAEIENQLKAVDAEVGAAEKGKHLAVRERDLSLIQSDVKNGHWAERQAERARLGLAYIAGQLETYQKPFEDNLKAADERLQKALELRRVLNLEKDKILDPERDIAKIGEILQLTEAFKVQTATLGKTETAAKALELSFRGFTEGQISRYKVAADIADKTAEGFDRVATAVGGAAGIIGGADYEKMKAVTDAIKKQGDTLGFTANELQRYELKLAGFADRQIKEIEKLQDKTEALVNVYNVAAAIAGGVKDAKMDTGGPYLAGAAQARTAEAYSQVANFRAGNAVAGFGMSDSPVQIAKENLKNTKEQIRKLQRLVDLLERSQFIKVVT</sequence>
<keyword evidence="1" id="KW-0175">Coiled coil</keyword>
<dbReference type="AlphaFoldDB" id="A0A6P2CSZ1"/>